<dbReference type="Proteomes" id="UP000297453">
    <property type="component" value="Unassembled WGS sequence"/>
</dbReference>
<gene>
    <name evidence="1" type="ORF">EHO59_07645</name>
</gene>
<accession>A0A4R9G8H1</accession>
<proteinExistence type="predicted"/>
<dbReference type="OrthoDB" id="9917282at2"/>
<name>A0A4R9G8H1_9LEPT</name>
<reference evidence="1" key="1">
    <citation type="journal article" date="2019" name="PLoS Negl. Trop. Dis.">
        <title>Revisiting the worldwide diversity of Leptospira species in the environment.</title>
        <authorList>
            <person name="Vincent A.T."/>
            <person name="Schiettekatte O."/>
            <person name="Bourhy P."/>
            <person name="Veyrier F.J."/>
            <person name="Picardeau M."/>
        </authorList>
    </citation>
    <scope>NUCLEOTIDE SEQUENCE [LARGE SCALE GENOMIC DNA]</scope>
    <source>
        <strain evidence="1">SSS9</strain>
    </source>
</reference>
<evidence type="ECO:0000313" key="2">
    <source>
        <dbReference type="Proteomes" id="UP000297453"/>
    </source>
</evidence>
<keyword evidence="2" id="KW-1185">Reference proteome</keyword>
<comment type="caution">
    <text evidence="1">The sequence shown here is derived from an EMBL/GenBank/DDBJ whole genome shotgun (WGS) entry which is preliminary data.</text>
</comment>
<sequence>MSFFRTKAGRKSLKKAGNFIFSAFVLFTLSFDAVIDSIEIYMGEGVPVSSSEFIYRSSSTRQSRFSETNSIFAGSYYEAQNKPSKQDSIHSAFRFIHELSKSSVFVAYDSNSSIYQRLLIQSLLSLPPPPLV</sequence>
<protein>
    <submittedName>
        <fullName evidence="1">Uncharacterized protein</fullName>
    </submittedName>
</protein>
<dbReference type="EMBL" id="RQEP01000005">
    <property type="protein sequence ID" value="TGK07958.1"/>
    <property type="molecule type" value="Genomic_DNA"/>
</dbReference>
<organism evidence="1 2">
    <name type="scientific">Leptospira semungkisensis</name>
    <dbReference type="NCBI Taxonomy" id="2484985"/>
    <lineage>
        <taxon>Bacteria</taxon>
        <taxon>Pseudomonadati</taxon>
        <taxon>Spirochaetota</taxon>
        <taxon>Spirochaetia</taxon>
        <taxon>Leptospirales</taxon>
        <taxon>Leptospiraceae</taxon>
        <taxon>Leptospira</taxon>
    </lineage>
</organism>
<dbReference type="AlphaFoldDB" id="A0A4R9G8H1"/>
<dbReference type="RefSeq" id="WP_135586337.1">
    <property type="nucleotide sequence ID" value="NZ_RQEP01000005.1"/>
</dbReference>
<evidence type="ECO:0000313" key="1">
    <source>
        <dbReference type="EMBL" id="TGK07958.1"/>
    </source>
</evidence>